<dbReference type="AlphaFoldDB" id="A0A430FL48"/>
<evidence type="ECO:0000313" key="3">
    <source>
        <dbReference type="Proteomes" id="UP000287533"/>
    </source>
</evidence>
<dbReference type="Proteomes" id="UP000287533">
    <property type="component" value="Unassembled WGS sequence"/>
</dbReference>
<keyword evidence="1" id="KW-0812">Transmembrane</keyword>
<organism evidence="2 3">
    <name type="scientific">Bifidobacterium goeldii</name>
    <dbReference type="NCBI Taxonomy" id="2306975"/>
    <lineage>
        <taxon>Bacteria</taxon>
        <taxon>Bacillati</taxon>
        <taxon>Actinomycetota</taxon>
        <taxon>Actinomycetes</taxon>
        <taxon>Bifidobacteriales</taxon>
        <taxon>Bifidobacteriaceae</taxon>
        <taxon>Bifidobacterium</taxon>
    </lineage>
</organism>
<keyword evidence="3" id="KW-1185">Reference proteome</keyword>
<reference evidence="2 3" key="1">
    <citation type="submission" date="2018-09" db="EMBL/GenBank/DDBJ databases">
        <title>Characterization of the phylogenetic diversity of five novel species belonging to the genus Bifidobacterium.</title>
        <authorList>
            <person name="Lugli G.A."/>
            <person name="Duranti S."/>
            <person name="Milani C."/>
        </authorList>
    </citation>
    <scope>NUCLEOTIDE SEQUENCE [LARGE SCALE GENOMIC DNA]</scope>
    <source>
        <strain evidence="2 3">2034B</strain>
    </source>
</reference>
<accession>A0A430FL48</accession>
<dbReference type="OrthoDB" id="3232753at2"/>
<feature type="transmembrane region" description="Helical" evidence="1">
    <location>
        <begin position="41"/>
        <end position="62"/>
    </location>
</feature>
<gene>
    <name evidence="2" type="ORF">D2E25_0784</name>
</gene>
<evidence type="ECO:0000256" key="1">
    <source>
        <dbReference type="SAM" id="Phobius"/>
    </source>
</evidence>
<proteinExistence type="predicted"/>
<evidence type="ECO:0000313" key="2">
    <source>
        <dbReference type="EMBL" id="RSX53461.1"/>
    </source>
</evidence>
<keyword evidence="1" id="KW-1133">Transmembrane helix</keyword>
<keyword evidence="1" id="KW-0472">Membrane</keyword>
<protein>
    <submittedName>
        <fullName evidence="2">Uncharacterized protein</fullName>
    </submittedName>
</protein>
<comment type="caution">
    <text evidence="2">The sequence shown here is derived from an EMBL/GenBank/DDBJ whole genome shotgun (WGS) entry which is preliminary data.</text>
</comment>
<dbReference type="RefSeq" id="WP_125980026.1">
    <property type="nucleotide sequence ID" value="NZ_QXGL01000002.1"/>
</dbReference>
<name>A0A430FL48_9BIFI</name>
<dbReference type="EMBL" id="QXGL01000002">
    <property type="protein sequence ID" value="RSX53461.1"/>
    <property type="molecule type" value="Genomic_DNA"/>
</dbReference>
<sequence length="246" mass="28190">MDGKTTKRRNGECFHDLVNRMRGDARGNDTGGEVTRGKRPAWWYLLAAFLVFALFVTGAFAWQTSTMVTAQKCYDELVSLDPNITVDELKAKGYIYNGRAESGWAGVDDRDYPWYVLRKPSAQINKFISDVRANRESVLRLYTIDEDNEIAVRLLWYDPTVEDSWVSGWTNSSVTVKLDGNGQIRQWWWKHGGMTDPDKRFSRDIEQQSDGDRTTIVLHNRPKQYTDGSATMTVHPLAADEVLYSY</sequence>